<evidence type="ECO:0000259" key="1">
    <source>
        <dbReference type="Pfam" id="PF13588"/>
    </source>
</evidence>
<dbReference type="InterPro" id="IPR029464">
    <property type="entry name" value="HSDR_N"/>
</dbReference>
<dbReference type="Gene3D" id="3.40.50.300">
    <property type="entry name" value="P-loop containing nucleotide triphosphate hydrolases"/>
    <property type="match status" value="1"/>
</dbReference>
<feature type="domain" description="Type I restriction enzyme R protein N-terminal" evidence="1">
    <location>
        <begin position="2"/>
        <end position="104"/>
    </location>
</feature>
<protein>
    <submittedName>
        <fullName evidence="2">NTPase (NACHT family)</fullName>
    </submittedName>
</protein>
<dbReference type="EMBL" id="PSKQ01000018">
    <property type="protein sequence ID" value="MBE8720854.1"/>
    <property type="molecule type" value="Genomic_DNA"/>
</dbReference>
<evidence type="ECO:0000313" key="2">
    <source>
        <dbReference type="EMBL" id="MBE8720854.1"/>
    </source>
</evidence>
<organism evidence="2 3">
    <name type="scientific">Sphingobacterium pedocola</name>
    <dbReference type="NCBI Taxonomy" id="2082722"/>
    <lineage>
        <taxon>Bacteria</taxon>
        <taxon>Pseudomonadati</taxon>
        <taxon>Bacteroidota</taxon>
        <taxon>Sphingobacteriia</taxon>
        <taxon>Sphingobacteriales</taxon>
        <taxon>Sphingobacteriaceae</taxon>
        <taxon>Sphingobacterium</taxon>
    </lineage>
</organism>
<dbReference type="SUPFAM" id="SSF52540">
    <property type="entry name" value="P-loop containing nucleoside triphosphate hydrolases"/>
    <property type="match status" value="1"/>
</dbReference>
<dbReference type="Pfam" id="PF13588">
    <property type="entry name" value="HSDR_N_2"/>
    <property type="match status" value="1"/>
</dbReference>
<sequence length="987" mass="115552">MNEEEIRGKLILPFLNDLGFDLSEISLEKSFSIRLGKTQHIINGRSDVLCKRNGKNLFIIELKKDSVDILQKDIDQGISYARALIDDIAPFTIITNGKTTKIFDSISRLELTGKKISEHSDFWKNGYKLSTDEELRIRYEALKNFISFSDKNLKIFCKNQVQDRMGPTIGNIDEPTSKFVKDLYVQRRNLQSSFHNFVNCKASFFAIVGTAGVGKTNTMCSLALQSLENNFVFFYNAAIIHKSPLEHIAQDLNGVFSSKNESNGVLKKLDELGRLVDKNVFLFIDAIDESVNTNISLELSEIAMTTRNLEKVKICISCKSNIWKNILQINGTHTHLFEELKKFHQPIASLANNPGFLLEDFSEEELKSIVPLYQKTFGFKGEISLKILKDLRNGFFLRIFSEVYSQKQIPEKIDDKNLIKSYLKKSFEKTTIDFQTGMRVLSKIGTVLINHKYDELDAYYQDGLEIITLLENLNFSLNETLPEDLFARNILTKSNKEDSYNISFYYSKIRDYVICFHSYKLDQLSDNEFYKILDDFYRNYIGQSAIEFYLENASKSHKYVLVKYKKDKALAYVDSYNSYLEENFKNSKKLFLPKTDGEIGIVLPTDLIKRDGYALFPIKSGASEKLLFENLQDAFSRDYWNSRLFEIGVETVHGSNYSLLVADQSKVVKKEIFKQLKDIIQKGRLSSYNSDIMIMEQMSLVIYYYYRQLGYNDKLDDFYLPRLELTYPIDLQDLQNRIFRFRAYEHYRRIDYSVQSSAIHQMVEEAVSNNIDIPKLNITGDFPPFEELSKIVNILQKKGYNKIEKHYLPYPDKSVIEVRKFNHENHIRDIRKSRCLQYSADQAKLYIESFFRYLENCYKDFVEYLFPTFKDQLSFYNTMPHEYFFYLQDADVLKSGYFGYRSSNDGLPKFIFKEYVPMDEAFKIDKVSILRGFSFDNLLHSDYHNPIKTIDKFNTSKVDDFCVIRNWVYKLLKDDMRDIFKEHKEYI</sequence>
<evidence type="ECO:0000313" key="3">
    <source>
        <dbReference type="Proteomes" id="UP000618319"/>
    </source>
</evidence>
<dbReference type="Proteomes" id="UP000618319">
    <property type="component" value="Unassembled WGS sequence"/>
</dbReference>
<keyword evidence="3" id="KW-1185">Reference proteome</keyword>
<gene>
    <name evidence="2" type="ORF">C4F40_08985</name>
</gene>
<reference evidence="2 3" key="1">
    <citation type="submission" date="2018-02" db="EMBL/GenBank/DDBJ databases">
        <title>Sphingobacterium KA21.</title>
        <authorList>
            <person name="Vasarhelyi B.M."/>
            <person name="Deshmukh S."/>
            <person name="Balint B."/>
            <person name="Kukolya J."/>
        </authorList>
    </citation>
    <scope>NUCLEOTIDE SEQUENCE [LARGE SCALE GENOMIC DNA]</scope>
    <source>
        <strain evidence="2 3">Ka21</strain>
    </source>
</reference>
<dbReference type="Gene3D" id="3.90.1570.30">
    <property type="match status" value="1"/>
</dbReference>
<dbReference type="InterPro" id="IPR027417">
    <property type="entry name" value="P-loop_NTPase"/>
</dbReference>
<comment type="caution">
    <text evidence="2">The sequence shown here is derived from an EMBL/GenBank/DDBJ whole genome shotgun (WGS) entry which is preliminary data.</text>
</comment>
<proteinExistence type="predicted"/>
<dbReference type="RefSeq" id="WP_196940668.1">
    <property type="nucleotide sequence ID" value="NZ_MU158691.1"/>
</dbReference>
<accession>A0ABR9T685</accession>
<name>A0ABR9T685_9SPHI</name>